<dbReference type="PANTHER" id="PTHR12561:SF3">
    <property type="entry name" value="LIPOYLTRANSFERASE 1, MITOCHONDRIAL"/>
    <property type="match status" value="1"/>
</dbReference>
<evidence type="ECO:0000256" key="3">
    <source>
        <dbReference type="ARBA" id="ARBA00008242"/>
    </source>
</evidence>
<dbReference type="GO" id="GO:0009249">
    <property type="term" value="P:protein lipoylation"/>
    <property type="evidence" value="ECO:0007669"/>
    <property type="project" value="InterPro"/>
</dbReference>
<proteinExistence type="inferred from homology"/>
<name>A0AAE9WAI4_9SCHI</name>
<keyword evidence="6" id="KW-0436">Ligase</keyword>
<keyword evidence="7" id="KW-1185">Reference proteome</keyword>
<dbReference type="AlphaFoldDB" id="A0AAE9WAI4"/>
<evidence type="ECO:0000256" key="4">
    <source>
        <dbReference type="ARBA" id="ARBA00015925"/>
    </source>
</evidence>
<dbReference type="GO" id="GO:0017118">
    <property type="term" value="F:lipoyltransferase activity"/>
    <property type="evidence" value="ECO:0007669"/>
    <property type="project" value="TreeGrafter"/>
</dbReference>
<dbReference type="GO" id="GO:0005739">
    <property type="term" value="C:mitochondrion"/>
    <property type="evidence" value="ECO:0007669"/>
    <property type="project" value="TreeGrafter"/>
</dbReference>
<dbReference type="CDD" id="cd16443">
    <property type="entry name" value="LplA"/>
    <property type="match status" value="1"/>
</dbReference>
<gene>
    <name evidence="6" type="primary">aim22</name>
    <name evidence="6" type="ORF">SOMG_00937</name>
</gene>
<dbReference type="PANTHER" id="PTHR12561">
    <property type="entry name" value="LIPOATE-PROTEIN LIGASE"/>
    <property type="match status" value="1"/>
</dbReference>
<comment type="pathway">
    <text evidence="2">Protein modification; protein lipoylation via exogenous pathway; protein N(6)-(lipoyl)lysine from lipoate: step 2/2.</text>
</comment>
<comment type="function">
    <text evidence="1">Catalyzes both the ATP-dependent activation of exogenously supplied lipoate to lipoyl-AMP and the transfer of the activated lipoyl onto the lipoyl domains of lipoate-dependent enzymes.</text>
</comment>
<comment type="similarity">
    <text evidence="3">Belongs to the LplA family.</text>
</comment>
<dbReference type="InterPro" id="IPR045864">
    <property type="entry name" value="aa-tRNA-synth_II/BPL/LPL"/>
</dbReference>
<evidence type="ECO:0000256" key="2">
    <source>
        <dbReference type="ARBA" id="ARBA00005085"/>
    </source>
</evidence>
<dbReference type="KEGG" id="som:SOMG_00937"/>
<sequence>MDLRARLLSETSKQWFKLLHAKVIVSRSVDPYFNLALEDFLYSNSKSARSLVLYTNTPSVIIGRNQNPWVEANVRKCRSNLINIIRRKSGGGTVFHDLGNVNYSLLANRNEFSHTKGAELILKALQELNIEAELNQRHDIVLKETKQKISGSAYKISKGKTYHHGTMLLDSDLEGISRYLKSTTKGIISKGVSSTRSDVANVKLARVDFLKEAIISFLQYDNARHSSGSNPTISLNDQESKDSFFGENIMFVDSNDLAGVPHIMKTMQELKSWDWTFGQTPFFKQFITTNTLPIGNHMVELDISIRHGKIENFILTSSNNRLQQEIMNYPWKGMAYELGFINSLMINSIPSSEALVVLDWISKNI</sequence>
<dbReference type="PROSITE" id="PS51733">
    <property type="entry name" value="BPL_LPL_CATALYTIC"/>
    <property type="match status" value="1"/>
</dbReference>
<dbReference type="GeneID" id="80874419"/>
<evidence type="ECO:0000313" key="7">
    <source>
        <dbReference type="Proteomes" id="UP001212411"/>
    </source>
</evidence>
<dbReference type="Pfam" id="PF21948">
    <property type="entry name" value="LplA-B_cat"/>
    <property type="match status" value="1"/>
</dbReference>
<dbReference type="Proteomes" id="UP001212411">
    <property type="component" value="Chromosome 1"/>
</dbReference>
<dbReference type="InterPro" id="IPR004143">
    <property type="entry name" value="BPL_LPL_catalytic"/>
</dbReference>
<evidence type="ECO:0000259" key="5">
    <source>
        <dbReference type="PROSITE" id="PS51733"/>
    </source>
</evidence>
<evidence type="ECO:0000256" key="1">
    <source>
        <dbReference type="ARBA" id="ARBA00003253"/>
    </source>
</evidence>
<reference evidence="6 7" key="1">
    <citation type="journal article" date="2023" name="G3 (Bethesda)">
        <title>A high-quality reference genome for the fission yeast Schizosaccharomyces osmophilus.</title>
        <authorList>
            <person name="Jia G.S."/>
            <person name="Zhang W.C."/>
            <person name="Liang Y."/>
            <person name="Liu X.H."/>
            <person name="Rhind N."/>
            <person name="Pidoux A."/>
            <person name="Brysch-Herzberg M."/>
            <person name="Du L.L."/>
        </authorList>
    </citation>
    <scope>NUCLEOTIDE SEQUENCE [LARGE SCALE GENOMIC DNA]</scope>
    <source>
        <strain evidence="6 7">CBS 15793</strain>
    </source>
</reference>
<dbReference type="Gene3D" id="3.30.930.10">
    <property type="entry name" value="Bira Bifunctional Protein, Domain 2"/>
    <property type="match status" value="1"/>
</dbReference>
<dbReference type="InterPro" id="IPR004562">
    <property type="entry name" value="LipoylTrfase_LipoateP_Ligase"/>
</dbReference>
<protein>
    <recommendedName>
        <fullName evidence="4">Putative lipoate-protein ligase A</fullName>
    </recommendedName>
</protein>
<feature type="domain" description="BPL/LPL catalytic" evidence="5">
    <location>
        <begin position="45"/>
        <end position="218"/>
    </location>
</feature>
<dbReference type="GO" id="GO:0016874">
    <property type="term" value="F:ligase activity"/>
    <property type="evidence" value="ECO:0007669"/>
    <property type="project" value="UniProtKB-KW"/>
</dbReference>
<dbReference type="EMBL" id="CP115611">
    <property type="protein sequence ID" value="WBW72615.1"/>
    <property type="molecule type" value="Genomic_DNA"/>
</dbReference>
<dbReference type="RefSeq" id="XP_056036858.1">
    <property type="nucleotide sequence ID" value="XM_056179730.1"/>
</dbReference>
<evidence type="ECO:0000313" key="6">
    <source>
        <dbReference type="EMBL" id="WBW72615.1"/>
    </source>
</evidence>
<dbReference type="SUPFAM" id="SSF55681">
    <property type="entry name" value="Class II aaRS and biotin synthetases"/>
    <property type="match status" value="1"/>
</dbReference>
<dbReference type="NCBIfam" id="TIGR00545">
    <property type="entry name" value="lipoyltrans"/>
    <property type="match status" value="1"/>
</dbReference>
<accession>A0AAE9WAI4</accession>
<organism evidence="6 7">
    <name type="scientific">Schizosaccharomyces osmophilus</name>
    <dbReference type="NCBI Taxonomy" id="2545709"/>
    <lineage>
        <taxon>Eukaryota</taxon>
        <taxon>Fungi</taxon>
        <taxon>Dikarya</taxon>
        <taxon>Ascomycota</taxon>
        <taxon>Taphrinomycotina</taxon>
        <taxon>Schizosaccharomycetes</taxon>
        <taxon>Schizosaccharomycetales</taxon>
        <taxon>Schizosaccharomycetaceae</taxon>
        <taxon>Schizosaccharomyces</taxon>
    </lineage>
</organism>
<dbReference type="Gene3D" id="3.30.390.50">
    <property type="entry name" value="CO dehydrogenase flavoprotein, C-terminal domain"/>
    <property type="match status" value="1"/>
</dbReference>